<dbReference type="InterPro" id="IPR016024">
    <property type="entry name" value="ARM-type_fold"/>
</dbReference>
<dbReference type="InParanoid" id="C4JQ95"/>
<feature type="domain" description="RNA polymerase II assembly factor Rtp1 C-terminal" evidence="3">
    <location>
        <begin position="680"/>
        <end position="793"/>
    </location>
</feature>
<dbReference type="Pfam" id="PF10363">
    <property type="entry name" value="RTP1_C1"/>
    <property type="match status" value="1"/>
</dbReference>
<evidence type="ECO:0000256" key="2">
    <source>
        <dbReference type="SAM" id="MobiDB-lite"/>
    </source>
</evidence>
<dbReference type="HOGENOM" id="CLU_006300_1_0_1"/>
<dbReference type="VEuPathDB" id="FungiDB:UREG_04649"/>
<comment type="similarity">
    <text evidence="1">Belongs to the Tango6 family.</text>
</comment>
<accession>C4JQ95</accession>
<dbReference type="AlphaFoldDB" id="C4JQ95"/>
<dbReference type="SUPFAM" id="SSF48371">
    <property type="entry name" value="ARM repeat"/>
    <property type="match status" value="2"/>
</dbReference>
<keyword evidence="5" id="KW-1185">Reference proteome</keyword>
<dbReference type="GeneID" id="8440034"/>
<dbReference type="GO" id="GO:0009306">
    <property type="term" value="P:protein secretion"/>
    <property type="evidence" value="ECO:0007669"/>
    <property type="project" value="TreeGrafter"/>
</dbReference>
<dbReference type="PANTHER" id="PTHR20959">
    <property type="entry name" value="TRANSPORT AND GOLGI ORGANIZATION PROTEIN 6 FAMILY MEMBER"/>
    <property type="match status" value="1"/>
</dbReference>
<gene>
    <name evidence="4" type="ORF">UREG_04649</name>
</gene>
<dbReference type="RefSeq" id="XP_002545132.1">
    <property type="nucleotide sequence ID" value="XM_002545086.1"/>
</dbReference>
<feature type="region of interest" description="Disordered" evidence="2">
    <location>
        <begin position="813"/>
        <end position="843"/>
    </location>
</feature>
<dbReference type="Proteomes" id="UP000002058">
    <property type="component" value="Unassembled WGS sequence"/>
</dbReference>
<organism evidence="4 5">
    <name type="scientific">Uncinocarpus reesii (strain UAMH 1704)</name>
    <dbReference type="NCBI Taxonomy" id="336963"/>
    <lineage>
        <taxon>Eukaryota</taxon>
        <taxon>Fungi</taxon>
        <taxon>Dikarya</taxon>
        <taxon>Ascomycota</taxon>
        <taxon>Pezizomycotina</taxon>
        <taxon>Eurotiomycetes</taxon>
        <taxon>Eurotiomycetidae</taxon>
        <taxon>Onygenales</taxon>
        <taxon>Onygenaceae</taxon>
        <taxon>Uncinocarpus</taxon>
    </lineage>
</organism>
<dbReference type="OrthoDB" id="39591at2759"/>
<dbReference type="KEGG" id="ure:UREG_04649"/>
<dbReference type="InterPro" id="IPR039600">
    <property type="entry name" value="TANGO6/Rtp1"/>
</dbReference>
<dbReference type="eggNOG" id="KOG4653">
    <property type="taxonomic scope" value="Eukaryota"/>
</dbReference>
<dbReference type="PANTHER" id="PTHR20959:SF1">
    <property type="entry name" value="TRANSPORT AND GOLGI ORGANIZATION PROTEIN 6 HOMOLOG"/>
    <property type="match status" value="1"/>
</dbReference>
<dbReference type="InterPro" id="IPR019451">
    <property type="entry name" value="Rtp1_C1"/>
</dbReference>
<evidence type="ECO:0000259" key="3">
    <source>
        <dbReference type="Pfam" id="PF10363"/>
    </source>
</evidence>
<name>C4JQ95_UNCRE</name>
<protein>
    <recommendedName>
        <fullName evidence="3">RNA polymerase II assembly factor Rtp1 C-terminal domain-containing protein</fullName>
    </recommendedName>
</protein>
<reference evidence="5" key="1">
    <citation type="journal article" date="2009" name="Genome Res.">
        <title>Comparative genomic analyses of the human fungal pathogens Coccidioides and their relatives.</title>
        <authorList>
            <person name="Sharpton T.J."/>
            <person name="Stajich J.E."/>
            <person name="Rounsley S.D."/>
            <person name="Gardner M.J."/>
            <person name="Wortman J.R."/>
            <person name="Jordar V.S."/>
            <person name="Maiti R."/>
            <person name="Kodira C.D."/>
            <person name="Neafsey D.E."/>
            <person name="Zeng Q."/>
            <person name="Hung C.-Y."/>
            <person name="McMahan C."/>
            <person name="Muszewska A."/>
            <person name="Grynberg M."/>
            <person name="Mandel M.A."/>
            <person name="Kellner E.M."/>
            <person name="Barker B.M."/>
            <person name="Galgiani J.N."/>
            <person name="Orbach M.J."/>
            <person name="Kirkland T.N."/>
            <person name="Cole G.T."/>
            <person name="Henn M.R."/>
            <person name="Birren B.W."/>
            <person name="Taylor J.W."/>
        </authorList>
    </citation>
    <scope>NUCLEOTIDE SEQUENCE [LARGE SCALE GENOMIC DNA]</scope>
    <source>
        <strain evidence="5">UAMH 1704</strain>
    </source>
</reference>
<evidence type="ECO:0000313" key="5">
    <source>
        <dbReference type="Proteomes" id="UP000002058"/>
    </source>
</evidence>
<dbReference type="EMBL" id="CH476616">
    <property type="protein sequence ID" value="EEP79803.1"/>
    <property type="molecule type" value="Genomic_DNA"/>
</dbReference>
<evidence type="ECO:0000256" key="1">
    <source>
        <dbReference type="ARBA" id="ARBA00005724"/>
    </source>
</evidence>
<sequence length="999" mass="108541">MFEEEIQKSRGASLIEILNQTIPDEYYQNETPRVRVVQQTLDLLGRIHTAFVSEPAIGESPLGKQQEPAVEDARRRRALHALLDLLSFEGIYPSLSNGVGVPLEKRVVSVLPTGVIAKQAPNPVDSVTQNLGLLDRILSSLNEILQDARPSIQPIILARILPDIICGTAELAFNSQGATHSRINSYTKAFYALINGCTTPSLLPVLSSLLQESTATWFKACISSQLSQIPLRKDGVFQTILFLASQFAPALGQRTEGIRLEGPPITVQAIMQSSRLLSSVPQGFSSKVYFGNIASKLFPLLDGKDLDMKKTASYVIGNGILGKRAFGAPGRIGFTIFAQPIFDALNGNITDPVSEWLKTFSSDGSVALDTQTESLDGSIVLNESKLLLALDRLTSLALLHPNPGLLKRLVSPVLLPLWGLQCYAREHRKHWWEQKISTILQTFFSVSANVNRLLKVADNLLWDGPEARVYGPGENGGVSIRKREVGGLGEANILTVIQNLDGRVGMYLELLAADPRKEEFAGDVFLHVSRQWLLGGLPNEITSEPQLHKKHDELQPEIRKLVSAKIAEKLLDHFKDSLSRHPTKVLELIQQLIESEKNRTQKSAILPQRYQNVSLESLGNIVKTESADSKDALLPHLPTALVRPATTSSVLLEITLSDSSPGTPRPTAVSPGISDLEMHRQAIHNISSPLAPVQAEGLSILSQLLDKISPILDIPATLTLLLSILTNNDETASTDEFIYLNVIKLIGSLASRHPRTVIKTLAERYADRSEESTLDQRLKIGEALLRTVQNLGNALVDDAGKVLGDTMIEVASRRGMKQKAKEKRERDLSRQQQAASDTELAGIAPSLADQIDEDIDSETEDPAKEAYSSKILEAWARGVTADPAPDDLRARASAISLLASAIQTNLAGLGSSLAASSVDLAISIMTLEPGPESAILRRAAVVLLLDLLKALDEAREAGKDLGFGFSATASSPATSGQQSTSTYSKARKPTQSFAVIYGR</sequence>
<evidence type="ECO:0000313" key="4">
    <source>
        <dbReference type="EMBL" id="EEP79803.1"/>
    </source>
</evidence>
<dbReference type="OMA" id="KRAYGAP"/>
<proteinExistence type="inferred from homology"/>